<dbReference type="InterPro" id="IPR001633">
    <property type="entry name" value="EAL_dom"/>
</dbReference>
<organism evidence="3 4">
    <name type="scientific">Uliginosibacterium flavum</name>
    <dbReference type="NCBI Taxonomy" id="1396831"/>
    <lineage>
        <taxon>Bacteria</taxon>
        <taxon>Pseudomonadati</taxon>
        <taxon>Pseudomonadota</taxon>
        <taxon>Betaproteobacteria</taxon>
        <taxon>Rhodocyclales</taxon>
        <taxon>Zoogloeaceae</taxon>
        <taxon>Uliginosibacterium</taxon>
    </lineage>
</organism>
<dbReference type="SUPFAM" id="SSF141868">
    <property type="entry name" value="EAL domain-like"/>
    <property type="match status" value="1"/>
</dbReference>
<gene>
    <name evidence="3" type="ORF">ABXR19_16240</name>
</gene>
<accession>A0ABV2TP82</accession>
<dbReference type="Proteomes" id="UP001549691">
    <property type="component" value="Unassembled WGS sequence"/>
</dbReference>
<comment type="caution">
    <text evidence="3">The sequence shown here is derived from an EMBL/GenBank/DDBJ whole genome shotgun (WGS) entry which is preliminary data.</text>
</comment>
<sequence>MQPLSDAIAGLSGAGARGLTDFERAWRVALLGGAPAALAAQGLQAWLAELARAAVAPQSLAVAQQWALHAAGRACELLRQSNLGSDSLAALEEILRAAEPGAQTGVLMLGLPEFLELPCSAHRQWQVELAQAVAARLRPADWLLQVSTRDWLLLMPGVHSAAQLPLAAQALSSACAGVLAQHFGAQQSAICVGAALAPERAQSAPALLAAARTALAQARAQGEAFLLSEAASGEACDDQALGLEFARALQTNALLLHYQPQVRLHDEACIAVEALLRWRSAAGEWIAPPRLIAMAERLGLLPRLCDWLIAEACRVLAALTQAGHSLRVAINLTATDFYDVDLPERVVQLTHTWGVSPAQLVIEVTETILIVRPQRARAVFDALRVLGCRISLDDFGTGYSSLAYLRELPVDEVKIDRCFITDVIGNPRDAAIVRSIVALGGGLGLNVVAEGAETREVIDWLSHEGCSVVQGYGFARPMAFEDLLRWLNAPLANSVGT</sequence>
<evidence type="ECO:0000313" key="4">
    <source>
        <dbReference type="Proteomes" id="UP001549691"/>
    </source>
</evidence>
<dbReference type="CDD" id="cd01948">
    <property type="entry name" value="EAL"/>
    <property type="match status" value="1"/>
</dbReference>
<feature type="domain" description="EAL" evidence="1">
    <location>
        <begin position="238"/>
        <end position="491"/>
    </location>
</feature>
<dbReference type="InterPro" id="IPR029787">
    <property type="entry name" value="Nucleotide_cyclase"/>
</dbReference>
<reference evidence="3 4" key="1">
    <citation type="submission" date="2024-07" db="EMBL/GenBank/DDBJ databases">
        <title>Uliginosibacterium flavum JJ3220;KACC:17644.</title>
        <authorList>
            <person name="Kim M.K."/>
        </authorList>
    </citation>
    <scope>NUCLEOTIDE SEQUENCE [LARGE SCALE GENOMIC DNA]</scope>
    <source>
        <strain evidence="3 4">KACC:17644</strain>
    </source>
</reference>
<evidence type="ECO:0000259" key="1">
    <source>
        <dbReference type="PROSITE" id="PS50883"/>
    </source>
</evidence>
<evidence type="ECO:0000313" key="3">
    <source>
        <dbReference type="EMBL" id="MET7015741.1"/>
    </source>
</evidence>
<dbReference type="InterPro" id="IPR035919">
    <property type="entry name" value="EAL_sf"/>
</dbReference>
<dbReference type="EMBL" id="JBEWZI010000021">
    <property type="protein sequence ID" value="MET7015741.1"/>
    <property type="molecule type" value="Genomic_DNA"/>
</dbReference>
<name>A0ABV2TP82_9RHOO</name>
<protein>
    <submittedName>
        <fullName evidence="3">EAL domain-containing protein</fullName>
    </submittedName>
</protein>
<dbReference type="InterPro" id="IPR000160">
    <property type="entry name" value="GGDEF_dom"/>
</dbReference>
<dbReference type="Gene3D" id="3.20.20.450">
    <property type="entry name" value="EAL domain"/>
    <property type="match status" value="1"/>
</dbReference>
<keyword evidence="4" id="KW-1185">Reference proteome</keyword>
<dbReference type="PANTHER" id="PTHR33121:SF70">
    <property type="entry name" value="SIGNALING PROTEIN YKOW"/>
    <property type="match status" value="1"/>
</dbReference>
<dbReference type="RefSeq" id="WP_354602196.1">
    <property type="nucleotide sequence ID" value="NZ_JBEWZI010000021.1"/>
</dbReference>
<dbReference type="PROSITE" id="PS50887">
    <property type="entry name" value="GGDEF"/>
    <property type="match status" value="1"/>
</dbReference>
<dbReference type="PROSITE" id="PS50883">
    <property type="entry name" value="EAL"/>
    <property type="match status" value="1"/>
</dbReference>
<feature type="domain" description="GGDEF" evidence="2">
    <location>
        <begin position="102"/>
        <end position="231"/>
    </location>
</feature>
<dbReference type="InterPro" id="IPR043128">
    <property type="entry name" value="Rev_trsase/Diguanyl_cyclase"/>
</dbReference>
<dbReference type="SMART" id="SM00052">
    <property type="entry name" value="EAL"/>
    <property type="match status" value="1"/>
</dbReference>
<dbReference type="Pfam" id="PF00563">
    <property type="entry name" value="EAL"/>
    <property type="match status" value="1"/>
</dbReference>
<dbReference type="InterPro" id="IPR050706">
    <property type="entry name" value="Cyclic-di-GMP_PDE-like"/>
</dbReference>
<dbReference type="PANTHER" id="PTHR33121">
    <property type="entry name" value="CYCLIC DI-GMP PHOSPHODIESTERASE PDEF"/>
    <property type="match status" value="1"/>
</dbReference>
<dbReference type="Gene3D" id="3.30.70.270">
    <property type="match status" value="1"/>
</dbReference>
<evidence type="ECO:0000259" key="2">
    <source>
        <dbReference type="PROSITE" id="PS50887"/>
    </source>
</evidence>
<dbReference type="SUPFAM" id="SSF55073">
    <property type="entry name" value="Nucleotide cyclase"/>
    <property type="match status" value="1"/>
</dbReference>
<proteinExistence type="predicted"/>